<evidence type="ECO:0000256" key="1">
    <source>
        <dbReference type="SAM" id="MobiDB-lite"/>
    </source>
</evidence>
<accession>A0A8T2NYK9</accession>
<keyword evidence="2" id="KW-0472">Membrane</keyword>
<evidence type="ECO:0000313" key="4">
    <source>
        <dbReference type="Proteomes" id="UP000824540"/>
    </source>
</evidence>
<dbReference type="EMBL" id="JAFBMS010000020">
    <property type="protein sequence ID" value="KAG9344490.1"/>
    <property type="molecule type" value="Genomic_DNA"/>
</dbReference>
<evidence type="ECO:0000313" key="3">
    <source>
        <dbReference type="EMBL" id="KAG9344490.1"/>
    </source>
</evidence>
<comment type="caution">
    <text evidence="3">The sequence shown here is derived from an EMBL/GenBank/DDBJ whole genome shotgun (WGS) entry which is preliminary data.</text>
</comment>
<proteinExistence type="predicted"/>
<sequence>MFSKPVLRSADPQEKQNGTFVENGANQHFTHRSPAELCRDCRVCSTMSFHWSSEISWAQAGIPRVGRFTAAMVLFTSSTCSGWLVIVTTTSTILVFPHSSLVFLGILAAPLPADFGSSSIRQPLLAQLFLGVR</sequence>
<dbReference type="Proteomes" id="UP000824540">
    <property type="component" value="Unassembled WGS sequence"/>
</dbReference>
<evidence type="ECO:0000256" key="2">
    <source>
        <dbReference type="SAM" id="Phobius"/>
    </source>
</evidence>
<keyword evidence="2" id="KW-1133">Transmembrane helix</keyword>
<dbReference type="AlphaFoldDB" id="A0A8T2NYK9"/>
<reference evidence="3" key="1">
    <citation type="thesis" date="2021" institute="BYU ScholarsArchive" country="Provo, UT, USA">
        <title>Applications of and Algorithms for Genome Assembly and Genomic Analyses with an Emphasis on Marine Teleosts.</title>
        <authorList>
            <person name="Pickett B.D."/>
        </authorList>
    </citation>
    <scope>NUCLEOTIDE SEQUENCE</scope>
    <source>
        <strain evidence="3">HI-2016</strain>
    </source>
</reference>
<feature type="transmembrane region" description="Helical" evidence="2">
    <location>
        <begin position="68"/>
        <end position="87"/>
    </location>
</feature>
<gene>
    <name evidence="3" type="ORF">JZ751_011160</name>
</gene>
<protein>
    <submittedName>
        <fullName evidence="3">Uncharacterized protein</fullName>
    </submittedName>
</protein>
<keyword evidence="2" id="KW-0812">Transmembrane</keyword>
<feature type="region of interest" description="Disordered" evidence="1">
    <location>
        <begin position="1"/>
        <end position="20"/>
    </location>
</feature>
<keyword evidence="4" id="KW-1185">Reference proteome</keyword>
<name>A0A8T2NYK9_9TELE</name>
<organism evidence="3 4">
    <name type="scientific">Albula glossodonta</name>
    <name type="common">roundjaw bonefish</name>
    <dbReference type="NCBI Taxonomy" id="121402"/>
    <lineage>
        <taxon>Eukaryota</taxon>
        <taxon>Metazoa</taxon>
        <taxon>Chordata</taxon>
        <taxon>Craniata</taxon>
        <taxon>Vertebrata</taxon>
        <taxon>Euteleostomi</taxon>
        <taxon>Actinopterygii</taxon>
        <taxon>Neopterygii</taxon>
        <taxon>Teleostei</taxon>
        <taxon>Albuliformes</taxon>
        <taxon>Albulidae</taxon>
        <taxon>Albula</taxon>
    </lineage>
</organism>